<dbReference type="EMBL" id="AP022314">
    <property type="protein sequence ID" value="BBU24466.1"/>
    <property type="molecule type" value="Genomic_DNA"/>
</dbReference>
<dbReference type="PANTHER" id="PTHR43884:SF20">
    <property type="entry name" value="ACYL-COA DEHYDROGENASE FADE28"/>
    <property type="match status" value="1"/>
</dbReference>
<keyword evidence="2" id="KW-0274">FAD</keyword>
<evidence type="ECO:0000256" key="2">
    <source>
        <dbReference type="ARBA" id="ARBA00022827"/>
    </source>
</evidence>
<dbReference type="Pfam" id="PF02771">
    <property type="entry name" value="Acyl-CoA_dh_N"/>
    <property type="match status" value="1"/>
</dbReference>
<evidence type="ECO:0000256" key="3">
    <source>
        <dbReference type="ARBA" id="ARBA00023002"/>
    </source>
</evidence>
<dbReference type="KEGG" id="mxe:MYXE_42560"/>
<dbReference type="InterPro" id="IPR037069">
    <property type="entry name" value="AcylCoA_DH/ox_N_sf"/>
</dbReference>
<dbReference type="InterPro" id="IPR009100">
    <property type="entry name" value="AcylCoA_DH/oxidase_NM_dom_sf"/>
</dbReference>
<evidence type="ECO:0000313" key="6">
    <source>
        <dbReference type="Proteomes" id="UP000464624"/>
    </source>
</evidence>
<reference evidence="5 6" key="1">
    <citation type="submission" date="2019-12" db="EMBL/GenBank/DDBJ databases">
        <title>Complete genome sequence of Mycolicibacterium xenopi str. JCM15661T.</title>
        <authorList>
            <person name="Yoshida M."/>
            <person name="Fukano H."/>
            <person name="Asakura T."/>
            <person name="Hoshino Y."/>
        </authorList>
    </citation>
    <scope>NUCLEOTIDE SEQUENCE [LARGE SCALE GENOMIC DNA]</scope>
    <source>
        <strain evidence="5 6">JCM 15661T</strain>
    </source>
</reference>
<dbReference type="AlphaFoldDB" id="A0AAD1H447"/>
<keyword evidence="3" id="KW-0560">Oxidoreductase</keyword>
<keyword evidence="1" id="KW-0285">Flavoprotein</keyword>
<dbReference type="PANTHER" id="PTHR43884">
    <property type="entry name" value="ACYL-COA DEHYDROGENASE"/>
    <property type="match status" value="1"/>
</dbReference>
<dbReference type="SUPFAM" id="SSF56645">
    <property type="entry name" value="Acyl-CoA dehydrogenase NM domain-like"/>
    <property type="match status" value="1"/>
</dbReference>
<dbReference type="Proteomes" id="UP000464624">
    <property type="component" value="Chromosome"/>
</dbReference>
<dbReference type="GO" id="GO:0050660">
    <property type="term" value="F:flavin adenine dinucleotide binding"/>
    <property type="evidence" value="ECO:0007669"/>
    <property type="project" value="InterPro"/>
</dbReference>
<protein>
    <recommendedName>
        <fullName evidence="4">Acyl-CoA dehydrogenase/oxidase N-terminal domain-containing protein</fullName>
    </recommendedName>
</protein>
<dbReference type="GO" id="GO:0003995">
    <property type="term" value="F:acyl-CoA dehydrogenase activity"/>
    <property type="evidence" value="ECO:0007669"/>
    <property type="project" value="TreeGrafter"/>
</dbReference>
<proteinExistence type="predicted"/>
<dbReference type="Gene3D" id="1.10.540.10">
    <property type="entry name" value="Acyl-CoA dehydrogenase/oxidase, N-terminal domain"/>
    <property type="match status" value="1"/>
</dbReference>
<evidence type="ECO:0000256" key="1">
    <source>
        <dbReference type="ARBA" id="ARBA00022630"/>
    </source>
</evidence>
<feature type="domain" description="Acyl-CoA dehydrogenase/oxidase N-terminal" evidence="4">
    <location>
        <begin position="8"/>
        <end position="86"/>
    </location>
</feature>
<organism evidence="5 6">
    <name type="scientific">Mycobacterium xenopi</name>
    <dbReference type="NCBI Taxonomy" id="1789"/>
    <lineage>
        <taxon>Bacteria</taxon>
        <taxon>Bacillati</taxon>
        <taxon>Actinomycetota</taxon>
        <taxon>Actinomycetes</taxon>
        <taxon>Mycobacteriales</taxon>
        <taxon>Mycobacteriaceae</taxon>
        <taxon>Mycobacterium</taxon>
    </lineage>
</organism>
<accession>A0AAD1H447</accession>
<sequence>MTAVAFSTEQHELRRTVRDFLERKSPESEVRRLMDTPTGFDAAVWQQMGAQLGLPGIHIPEEFGGVGLGYVDLCIALEEMGTHLFGGPFFASAVLA</sequence>
<name>A0AAD1H447_MYCXE</name>
<dbReference type="InterPro" id="IPR013786">
    <property type="entry name" value="AcylCoA_DH/ox_N"/>
</dbReference>
<evidence type="ECO:0000259" key="4">
    <source>
        <dbReference type="Pfam" id="PF02771"/>
    </source>
</evidence>
<evidence type="ECO:0000313" key="5">
    <source>
        <dbReference type="EMBL" id="BBU24466.1"/>
    </source>
</evidence>
<gene>
    <name evidence="5" type="ORF">MYXE_42560</name>
</gene>